<evidence type="ECO:0000313" key="2">
    <source>
        <dbReference type="EMBL" id="MEE2050597.1"/>
    </source>
</evidence>
<dbReference type="EMBL" id="JAUUCC010000017">
    <property type="protein sequence ID" value="MEE2050597.1"/>
    <property type="molecule type" value="Genomic_DNA"/>
</dbReference>
<evidence type="ECO:0008006" key="4">
    <source>
        <dbReference type="Google" id="ProtNLM"/>
    </source>
</evidence>
<evidence type="ECO:0000313" key="3">
    <source>
        <dbReference type="Proteomes" id="UP001348641"/>
    </source>
</evidence>
<proteinExistence type="predicted"/>
<gene>
    <name evidence="2" type="ORF">Q8A49_08810</name>
</gene>
<comment type="caution">
    <text evidence="2">The sequence shown here is derived from an EMBL/GenBank/DDBJ whole genome shotgun (WGS) entry which is preliminary data.</text>
</comment>
<dbReference type="RefSeq" id="WP_330157799.1">
    <property type="nucleotide sequence ID" value="NZ_BAAAJA010000072.1"/>
</dbReference>
<reference evidence="2 3" key="1">
    <citation type="submission" date="2023-07" db="EMBL/GenBank/DDBJ databases">
        <authorList>
            <person name="Girao M."/>
            <person name="Carvalho M.F."/>
        </authorList>
    </citation>
    <scope>NUCLEOTIDE SEQUENCE [LARGE SCALE GENOMIC DNA]</scope>
    <source>
        <strain evidence="2 3">66/93</strain>
    </source>
</reference>
<keyword evidence="1" id="KW-0732">Signal</keyword>
<dbReference type="PROSITE" id="PS51257">
    <property type="entry name" value="PROKAR_LIPOPROTEIN"/>
    <property type="match status" value="1"/>
</dbReference>
<protein>
    <recommendedName>
        <fullName evidence="4">Secreted protein/lipoprotein</fullName>
    </recommendedName>
</protein>
<name>A0ABU7KMT7_9ACTN</name>
<dbReference type="Proteomes" id="UP001348641">
    <property type="component" value="Unassembled WGS sequence"/>
</dbReference>
<organism evidence="2 3">
    <name type="scientific">Nocardiopsis tropica</name>
    <dbReference type="NCBI Taxonomy" id="109330"/>
    <lineage>
        <taxon>Bacteria</taxon>
        <taxon>Bacillati</taxon>
        <taxon>Actinomycetota</taxon>
        <taxon>Actinomycetes</taxon>
        <taxon>Streptosporangiales</taxon>
        <taxon>Nocardiopsidaceae</taxon>
        <taxon>Nocardiopsis</taxon>
    </lineage>
</organism>
<feature type="chain" id="PRO_5045962524" description="Secreted protein/lipoprotein" evidence="1">
    <location>
        <begin position="37"/>
        <end position="188"/>
    </location>
</feature>
<feature type="signal peptide" evidence="1">
    <location>
        <begin position="1"/>
        <end position="36"/>
    </location>
</feature>
<evidence type="ECO:0000256" key="1">
    <source>
        <dbReference type="SAM" id="SignalP"/>
    </source>
</evidence>
<sequence>MRVPLAPEPSSRPWLGTGVVLSAALLGLTACSTAPAHEDTPVDPSPSIDSAQAEAVLETYRSAREVYIDLLQGELDMDTADEQLKQYATGQAYDSMLQDGTTFGEADIAFEGEPGMDPQVTGLDMDSDPPSSVLTDCWDDSSWHPVQNGQTLEAAPDQDPRRVLNVRAQQQDGAWVLVELSPEEGRTC</sequence>
<accession>A0ABU7KMT7</accession>